<dbReference type="EMBL" id="UGTZ01000002">
    <property type="protein sequence ID" value="SUD99025.1"/>
    <property type="molecule type" value="Genomic_DNA"/>
</dbReference>
<organism evidence="1 2">
    <name type="scientific">Providencia rettgeri</name>
    <dbReference type="NCBI Taxonomy" id="587"/>
    <lineage>
        <taxon>Bacteria</taxon>
        <taxon>Pseudomonadati</taxon>
        <taxon>Pseudomonadota</taxon>
        <taxon>Gammaproteobacteria</taxon>
        <taxon>Enterobacterales</taxon>
        <taxon>Morganellaceae</taxon>
        <taxon>Providencia</taxon>
    </lineage>
</organism>
<evidence type="ECO:0000313" key="2">
    <source>
        <dbReference type="Proteomes" id="UP000254208"/>
    </source>
</evidence>
<dbReference type="RefSeq" id="WP_115168357.1">
    <property type="nucleotide sequence ID" value="NZ_CP077318.1"/>
</dbReference>
<keyword evidence="1" id="KW-0969">Cilium</keyword>
<sequence length="183" mass="21426">MVREKLKIRTLRQRLIEFKREPQRCTCCQAKLNRVSLMLDGVAIHKEDISHLSQLLNDEEWHALQTTQLKVLCRFCRELHTPPLPIFFDLVGFQRYLLVDLSMKPSTVREYLTRLRRIDTLLVTLNIDMLRLNVAQIKVILAEHYSKQSLNNAGPALNQYADYVIECLANDMVAEEACFNVRR</sequence>
<dbReference type="Proteomes" id="UP000254208">
    <property type="component" value="Unassembled WGS sequence"/>
</dbReference>
<evidence type="ECO:0000313" key="1">
    <source>
        <dbReference type="EMBL" id="SUD99025.1"/>
    </source>
</evidence>
<dbReference type="GeneID" id="93674900"/>
<dbReference type="AlphaFoldDB" id="A0A379LQJ1"/>
<keyword evidence="1" id="KW-0966">Cell projection</keyword>
<accession>A0A379LQJ1</accession>
<gene>
    <name evidence="1" type="ORF">NCTC11801_04751</name>
</gene>
<protein>
    <submittedName>
        <fullName evidence="1">Flagella biosynthesis protein FliZ</fullName>
    </submittedName>
</protein>
<name>A0A379LQJ1_PRORE</name>
<keyword evidence="1" id="KW-0282">Flagellum</keyword>
<proteinExistence type="predicted"/>
<reference evidence="1 2" key="1">
    <citation type="submission" date="2018-06" db="EMBL/GenBank/DDBJ databases">
        <authorList>
            <consortium name="Pathogen Informatics"/>
            <person name="Doyle S."/>
        </authorList>
    </citation>
    <scope>NUCLEOTIDE SEQUENCE [LARGE SCALE GENOMIC DNA]</scope>
    <source>
        <strain evidence="1 2">NCTC11801</strain>
    </source>
</reference>